<proteinExistence type="predicted"/>
<dbReference type="HOGENOM" id="CLU_010686_8_2_7"/>
<gene>
    <name evidence="4" type="ordered locus">Adeh_2331</name>
</gene>
<dbReference type="AlphaFoldDB" id="Q2IKC3"/>
<evidence type="ECO:0000256" key="1">
    <source>
        <dbReference type="ARBA" id="ARBA00023125"/>
    </source>
</evidence>
<dbReference type="Gene3D" id="3.40.50.1390">
    <property type="entry name" value="Resolvase, N-terminal catalytic domain"/>
    <property type="match status" value="1"/>
</dbReference>
<dbReference type="GO" id="GO:0000150">
    <property type="term" value="F:DNA strand exchange activity"/>
    <property type="evidence" value="ECO:0007669"/>
    <property type="project" value="InterPro"/>
</dbReference>
<dbReference type="SUPFAM" id="SSF53041">
    <property type="entry name" value="Resolvase-like"/>
    <property type="match status" value="1"/>
</dbReference>
<dbReference type="STRING" id="290397.Adeh_2331"/>
<protein>
    <submittedName>
        <fullName evidence="4">Resolvase-like protein</fullName>
    </submittedName>
</protein>
<evidence type="ECO:0000313" key="5">
    <source>
        <dbReference type="Proteomes" id="UP000001935"/>
    </source>
</evidence>
<dbReference type="EMBL" id="CP000251">
    <property type="protein sequence ID" value="ABC82101.1"/>
    <property type="molecule type" value="Genomic_DNA"/>
</dbReference>
<dbReference type="InterPro" id="IPR036162">
    <property type="entry name" value="Resolvase-like_N_sf"/>
</dbReference>
<dbReference type="CDD" id="cd03768">
    <property type="entry name" value="SR_ResInv"/>
    <property type="match status" value="1"/>
</dbReference>
<feature type="domain" description="Resolvase/invertase-type recombinase catalytic" evidence="3">
    <location>
        <begin position="14"/>
        <end position="156"/>
    </location>
</feature>
<evidence type="ECO:0000259" key="3">
    <source>
        <dbReference type="PROSITE" id="PS51736"/>
    </source>
</evidence>
<dbReference type="GO" id="GO:0003677">
    <property type="term" value="F:DNA binding"/>
    <property type="evidence" value="ECO:0007669"/>
    <property type="project" value="UniProtKB-KW"/>
</dbReference>
<accession>Q2IKC3</accession>
<evidence type="ECO:0000313" key="4">
    <source>
        <dbReference type="EMBL" id="ABC82101.1"/>
    </source>
</evidence>
<reference evidence="4 5" key="1">
    <citation type="submission" date="2006-01" db="EMBL/GenBank/DDBJ databases">
        <title>Complete sequence of Anaeromyxobacter dehalogenans 2CP-C.</title>
        <authorList>
            <consortium name="US DOE Joint Genome Institute"/>
            <person name="Copeland A."/>
            <person name="Lucas S."/>
            <person name="Lapidus A."/>
            <person name="Barry K."/>
            <person name="Detter J.C."/>
            <person name="Glavina T."/>
            <person name="Hammon N."/>
            <person name="Israni S."/>
            <person name="Pitluck S."/>
            <person name="Brettin T."/>
            <person name="Bruce D."/>
            <person name="Han C."/>
            <person name="Tapia R."/>
            <person name="Gilna P."/>
            <person name="Kiss H."/>
            <person name="Schmutz J."/>
            <person name="Larimer F."/>
            <person name="Land M."/>
            <person name="Kyrpides N."/>
            <person name="Anderson I."/>
            <person name="Sanford R.A."/>
            <person name="Ritalahti K.M."/>
            <person name="Thomas H.S."/>
            <person name="Kirby J.R."/>
            <person name="Zhulin I.B."/>
            <person name="Loeffler F.E."/>
            <person name="Richardson P."/>
        </authorList>
    </citation>
    <scope>NUCLEOTIDE SEQUENCE [LARGE SCALE GENOMIC DNA]</scope>
    <source>
        <strain evidence="4 5">2CP-C</strain>
    </source>
</reference>
<evidence type="ECO:0000256" key="2">
    <source>
        <dbReference type="ARBA" id="ARBA00023172"/>
    </source>
</evidence>
<dbReference type="InterPro" id="IPR050639">
    <property type="entry name" value="SSR_resolvase"/>
</dbReference>
<dbReference type="Pfam" id="PF00239">
    <property type="entry name" value="Resolvase"/>
    <property type="match status" value="1"/>
</dbReference>
<name>Q2IKC3_ANADE</name>
<keyword evidence="1" id="KW-0238">DNA-binding</keyword>
<dbReference type="OrthoDB" id="114045at2"/>
<dbReference type="PANTHER" id="PTHR30461">
    <property type="entry name" value="DNA-INVERTASE FROM LAMBDOID PROPHAGE"/>
    <property type="match status" value="1"/>
</dbReference>
<sequence>MKRTYDARMASRPEAACYLRVSSIDGRQTVENQRADVARLAEARGFAPVFYEEQGSAKKKRPVLDRLMEDARTGRVRAVVVVALDRLDRDMRECINRIAKLDGYGCRVLSVRESWVEDAGQTRGLLVGIFGWMAEMERANLIARTKAGLARARREGKQLGRPRALLPVEVKKLRALIAGGMSQRKAAEVVGCKESTARLALKRGAA</sequence>
<dbReference type="PANTHER" id="PTHR30461:SF2">
    <property type="entry name" value="SERINE RECOMBINASE PINE-RELATED"/>
    <property type="match status" value="1"/>
</dbReference>
<dbReference type="SMART" id="SM00857">
    <property type="entry name" value="Resolvase"/>
    <property type="match status" value="1"/>
</dbReference>
<dbReference type="eggNOG" id="COG1961">
    <property type="taxonomic scope" value="Bacteria"/>
</dbReference>
<organism evidence="4 5">
    <name type="scientific">Anaeromyxobacter dehalogenans (strain 2CP-C)</name>
    <dbReference type="NCBI Taxonomy" id="290397"/>
    <lineage>
        <taxon>Bacteria</taxon>
        <taxon>Pseudomonadati</taxon>
        <taxon>Myxococcota</taxon>
        <taxon>Myxococcia</taxon>
        <taxon>Myxococcales</taxon>
        <taxon>Cystobacterineae</taxon>
        <taxon>Anaeromyxobacteraceae</taxon>
        <taxon>Anaeromyxobacter</taxon>
    </lineage>
</organism>
<dbReference type="Proteomes" id="UP000001935">
    <property type="component" value="Chromosome"/>
</dbReference>
<keyword evidence="2" id="KW-0233">DNA recombination</keyword>
<dbReference type="InterPro" id="IPR006119">
    <property type="entry name" value="Resolv_N"/>
</dbReference>
<dbReference type="KEGG" id="ade:Adeh_2331"/>
<dbReference type="PROSITE" id="PS51736">
    <property type="entry name" value="RECOMBINASES_3"/>
    <property type="match status" value="1"/>
</dbReference>